<keyword evidence="1" id="KW-1133">Transmembrane helix</keyword>
<evidence type="ECO:0000313" key="3">
    <source>
        <dbReference type="Proteomes" id="UP000199184"/>
    </source>
</evidence>
<feature type="transmembrane region" description="Helical" evidence="1">
    <location>
        <begin position="107"/>
        <end position="125"/>
    </location>
</feature>
<keyword evidence="1" id="KW-0472">Membrane</keyword>
<gene>
    <name evidence="2" type="ORF">GA0061098_1002311</name>
</gene>
<name>A0A1C3UQW3_9BRAD</name>
<evidence type="ECO:0008006" key="4">
    <source>
        <dbReference type="Google" id="ProtNLM"/>
    </source>
</evidence>
<evidence type="ECO:0000256" key="1">
    <source>
        <dbReference type="SAM" id="Phobius"/>
    </source>
</evidence>
<organism evidence="2 3">
    <name type="scientific">Bradyrhizobium shewense</name>
    <dbReference type="NCBI Taxonomy" id="1761772"/>
    <lineage>
        <taxon>Bacteria</taxon>
        <taxon>Pseudomonadati</taxon>
        <taxon>Pseudomonadota</taxon>
        <taxon>Alphaproteobacteria</taxon>
        <taxon>Hyphomicrobiales</taxon>
        <taxon>Nitrobacteraceae</taxon>
        <taxon>Bradyrhizobium</taxon>
    </lineage>
</organism>
<dbReference type="EMBL" id="FMAI01000002">
    <property type="protein sequence ID" value="SCB17842.1"/>
    <property type="molecule type" value="Genomic_DNA"/>
</dbReference>
<sequence length="148" mass="16309">MPDPRIRIYLDDTPDPVTDQRPPAEIALDTKSLADGEHGLRIEAQDATGQVGVRRLRFQVRNGPGITVTGLGDGAVVHGTVRLMVNAFGAEEPFEPHRAESPSPMPVWVWVLSLLIVAWTAWYVATLWNVPADYAKTPTYSSSMNPFK</sequence>
<accession>A0A1C3UQW3</accession>
<keyword evidence="1" id="KW-0812">Transmembrane</keyword>
<keyword evidence="3" id="KW-1185">Reference proteome</keyword>
<dbReference type="AlphaFoldDB" id="A0A1C3UQW3"/>
<protein>
    <recommendedName>
        <fullName evidence="4">Cytochrome C</fullName>
    </recommendedName>
</protein>
<dbReference type="Proteomes" id="UP000199184">
    <property type="component" value="Unassembled WGS sequence"/>
</dbReference>
<proteinExistence type="predicted"/>
<reference evidence="3" key="1">
    <citation type="submission" date="2016-08" db="EMBL/GenBank/DDBJ databases">
        <authorList>
            <person name="Varghese N."/>
            <person name="Submissions Spin"/>
        </authorList>
    </citation>
    <scope>NUCLEOTIDE SEQUENCE [LARGE SCALE GENOMIC DNA]</scope>
    <source>
        <strain evidence="3">ERR11</strain>
    </source>
</reference>
<evidence type="ECO:0000313" key="2">
    <source>
        <dbReference type="EMBL" id="SCB17842.1"/>
    </source>
</evidence>
<dbReference type="RefSeq" id="WP_091955255.1">
    <property type="nucleotide sequence ID" value="NZ_FMAI01000002.1"/>
</dbReference>